<accession>A0AAV9Y0M3</accession>
<keyword evidence="3" id="KW-1185">Reference proteome</keyword>
<evidence type="ECO:0008006" key="4">
    <source>
        <dbReference type="Google" id="ProtNLM"/>
    </source>
</evidence>
<keyword evidence="1" id="KW-0175">Coiled coil</keyword>
<protein>
    <recommendedName>
        <fullName evidence="4">Flagellar FliJ protein</fullName>
    </recommendedName>
</protein>
<evidence type="ECO:0000313" key="2">
    <source>
        <dbReference type="EMBL" id="KAK6590358.1"/>
    </source>
</evidence>
<proteinExistence type="predicted"/>
<dbReference type="AlphaFoldDB" id="A0AAV9Y0M3"/>
<sequence>MSNKQLKFSSNVSALRFIQAAQAKVKHKELKKKQEETLGWCLPGYENIRTTTSELANKDGKLENMLILSRKSFNSFNKNVERANNAIISRRKNLEKKIEESYEEEAIMNMFKGNKKE</sequence>
<comment type="caution">
    <text evidence="2">The sequence shown here is derived from an EMBL/GenBank/DDBJ whole genome shotgun (WGS) entry which is preliminary data.</text>
</comment>
<feature type="coiled-coil region" evidence="1">
    <location>
        <begin position="77"/>
        <end position="104"/>
    </location>
</feature>
<dbReference type="EMBL" id="JAWDEY010000007">
    <property type="protein sequence ID" value="KAK6590358.1"/>
    <property type="molecule type" value="Genomic_DNA"/>
</dbReference>
<dbReference type="Proteomes" id="UP001311799">
    <property type="component" value="Unassembled WGS sequence"/>
</dbReference>
<organism evidence="2 3">
    <name type="scientific">Cryptosporidium xiaoi</name>
    <dbReference type="NCBI Taxonomy" id="659607"/>
    <lineage>
        <taxon>Eukaryota</taxon>
        <taxon>Sar</taxon>
        <taxon>Alveolata</taxon>
        <taxon>Apicomplexa</taxon>
        <taxon>Conoidasida</taxon>
        <taxon>Coccidia</taxon>
        <taxon>Eucoccidiorida</taxon>
        <taxon>Eimeriorina</taxon>
        <taxon>Cryptosporidiidae</taxon>
        <taxon>Cryptosporidium</taxon>
    </lineage>
</organism>
<name>A0AAV9Y0M3_9CRYT</name>
<evidence type="ECO:0000256" key="1">
    <source>
        <dbReference type="SAM" id="Coils"/>
    </source>
</evidence>
<evidence type="ECO:0000313" key="3">
    <source>
        <dbReference type="Proteomes" id="UP001311799"/>
    </source>
</evidence>
<reference evidence="2 3" key="1">
    <citation type="submission" date="2023-10" db="EMBL/GenBank/DDBJ databases">
        <title>Comparative genomics analysis reveals potential genetic determinants of host preference in Cryptosporidium xiaoi.</title>
        <authorList>
            <person name="Xiao L."/>
            <person name="Li J."/>
        </authorList>
    </citation>
    <scope>NUCLEOTIDE SEQUENCE [LARGE SCALE GENOMIC DNA]</scope>
    <source>
        <strain evidence="2 3">52996</strain>
    </source>
</reference>
<gene>
    <name evidence="2" type="ORF">RS030_162548</name>
</gene>
<dbReference type="Pfam" id="PF10175">
    <property type="entry name" value="MPP6"/>
    <property type="match status" value="1"/>
</dbReference>